<dbReference type="OrthoDB" id="1305745at2759"/>
<comment type="caution">
    <text evidence="1">The sequence shown here is derived from an EMBL/GenBank/DDBJ whole genome shotgun (WGS) entry which is preliminary data.</text>
</comment>
<proteinExistence type="predicted"/>
<gene>
    <name evidence="1" type="ORF">H5410_051214</name>
</gene>
<protein>
    <submittedName>
        <fullName evidence="1">Uncharacterized protein</fullName>
    </submittedName>
</protein>
<dbReference type="PANTHER" id="PTHR33116">
    <property type="entry name" value="REVERSE TRANSCRIPTASE ZINC-BINDING DOMAIN-CONTAINING PROTEIN-RELATED-RELATED"/>
    <property type="match status" value="1"/>
</dbReference>
<dbReference type="AlphaFoldDB" id="A0A9J5WXR4"/>
<evidence type="ECO:0000313" key="1">
    <source>
        <dbReference type="EMBL" id="KAG5580587.1"/>
    </source>
</evidence>
<dbReference type="PANTHER" id="PTHR33116:SF66">
    <property type="entry name" value="REVERSE TRANSCRIPTASE ZINC-BINDING DOMAIN-CONTAINING PROTEIN"/>
    <property type="match status" value="1"/>
</dbReference>
<sequence>MEGDRITHSTGFSAGQLPFKYLGILLFTLKLSIQWTPLSHRLQLFLIPEKVLKLIDFYCKSFLWPDTNTISQKSLVAWEIICTARSIGGLNLINIRRVLIEDMMNKNILDIESHVMTPEDLMKKNTVVDVENHVVILEDLMKKNVVDVDDQVIVVEEVMKTTMVDIENHMMITNSRSLSRVVNPNPH</sequence>
<dbReference type="Proteomes" id="UP000824120">
    <property type="component" value="Chromosome 10"/>
</dbReference>
<reference evidence="1 2" key="1">
    <citation type="submission" date="2020-09" db="EMBL/GenBank/DDBJ databases">
        <title>De no assembly of potato wild relative species, Solanum commersonii.</title>
        <authorList>
            <person name="Cho K."/>
        </authorList>
    </citation>
    <scope>NUCLEOTIDE SEQUENCE [LARGE SCALE GENOMIC DNA]</scope>
    <source>
        <strain evidence="1">LZ3.2</strain>
        <tissue evidence="1">Leaf</tissue>
    </source>
</reference>
<dbReference type="EMBL" id="JACXVP010000010">
    <property type="protein sequence ID" value="KAG5580587.1"/>
    <property type="molecule type" value="Genomic_DNA"/>
</dbReference>
<accession>A0A9J5WXR4</accession>
<name>A0A9J5WXR4_SOLCO</name>
<keyword evidence="2" id="KW-1185">Reference proteome</keyword>
<evidence type="ECO:0000313" key="2">
    <source>
        <dbReference type="Proteomes" id="UP000824120"/>
    </source>
</evidence>
<organism evidence="1 2">
    <name type="scientific">Solanum commersonii</name>
    <name type="common">Commerson's wild potato</name>
    <name type="synonym">Commerson's nightshade</name>
    <dbReference type="NCBI Taxonomy" id="4109"/>
    <lineage>
        <taxon>Eukaryota</taxon>
        <taxon>Viridiplantae</taxon>
        <taxon>Streptophyta</taxon>
        <taxon>Embryophyta</taxon>
        <taxon>Tracheophyta</taxon>
        <taxon>Spermatophyta</taxon>
        <taxon>Magnoliopsida</taxon>
        <taxon>eudicotyledons</taxon>
        <taxon>Gunneridae</taxon>
        <taxon>Pentapetalae</taxon>
        <taxon>asterids</taxon>
        <taxon>lamiids</taxon>
        <taxon>Solanales</taxon>
        <taxon>Solanaceae</taxon>
        <taxon>Solanoideae</taxon>
        <taxon>Solaneae</taxon>
        <taxon>Solanum</taxon>
    </lineage>
</organism>